<reference evidence="2" key="1">
    <citation type="submission" date="2020-05" db="EMBL/GenBank/DDBJ databases">
        <title>WGS assembly of Panicum virgatum.</title>
        <authorList>
            <person name="Lovell J.T."/>
            <person name="Jenkins J."/>
            <person name="Shu S."/>
            <person name="Juenger T.E."/>
            <person name="Schmutz J."/>
        </authorList>
    </citation>
    <scope>NUCLEOTIDE SEQUENCE</scope>
    <source>
        <strain evidence="2">AP13</strain>
    </source>
</reference>
<proteinExistence type="predicted"/>
<keyword evidence="3" id="KW-1185">Reference proteome</keyword>
<feature type="compositionally biased region" description="Polar residues" evidence="1">
    <location>
        <begin position="192"/>
        <end position="206"/>
    </location>
</feature>
<dbReference type="Proteomes" id="UP000823388">
    <property type="component" value="Chromosome 2N"/>
</dbReference>
<name>A0A8T0VRP1_PANVG</name>
<evidence type="ECO:0000313" key="3">
    <source>
        <dbReference type="Proteomes" id="UP000823388"/>
    </source>
</evidence>
<accession>A0A8T0VRP1</accession>
<feature type="compositionally biased region" description="Low complexity" evidence="1">
    <location>
        <begin position="136"/>
        <end position="149"/>
    </location>
</feature>
<comment type="caution">
    <text evidence="2">The sequence shown here is derived from an EMBL/GenBank/DDBJ whole genome shotgun (WGS) entry which is preliminary data.</text>
</comment>
<feature type="region of interest" description="Disordered" evidence="1">
    <location>
        <begin position="1"/>
        <end position="275"/>
    </location>
</feature>
<evidence type="ECO:0000256" key="1">
    <source>
        <dbReference type="SAM" id="MobiDB-lite"/>
    </source>
</evidence>
<dbReference type="AlphaFoldDB" id="A0A8T0VRP1"/>
<gene>
    <name evidence="2" type="ORF">PVAP13_2NG551303</name>
</gene>
<protein>
    <submittedName>
        <fullName evidence="2">Uncharacterized protein</fullName>
    </submittedName>
</protein>
<dbReference type="EMBL" id="CM029040">
    <property type="protein sequence ID" value="KAG2637890.1"/>
    <property type="molecule type" value="Genomic_DNA"/>
</dbReference>
<sequence>MGGWRPAHSQPKLSHAIPRGPCTSPAGHGGRPARIRGAAARAHETTATHGTYDDAPGAASSALRPCGRRRKPPLTPDPCGCGCRPRRTARPPRDQKPRPCARLVLPPAANAPRELRSGRRPCVGASGSPVPREPARAVAARVTAPTARAGGRHRRGGGPTIRAHRVAEQRRRASSLSSPSRQPLPSKKKSRQPLSATTAGIPSPSLSIPEEKGAQRGRRPKQKTTPNGRIFKCSHTRRPPSLPLPPARAAPASPSFTRRPKGSGPRRAPSFRLLG</sequence>
<feature type="compositionally biased region" description="Low complexity" evidence="1">
    <location>
        <begin position="174"/>
        <end position="185"/>
    </location>
</feature>
<evidence type="ECO:0000313" key="2">
    <source>
        <dbReference type="EMBL" id="KAG2637890.1"/>
    </source>
</evidence>
<organism evidence="2 3">
    <name type="scientific">Panicum virgatum</name>
    <name type="common">Blackwell switchgrass</name>
    <dbReference type="NCBI Taxonomy" id="38727"/>
    <lineage>
        <taxon>Eukaryota</taxon>
        <taxon>Viridiplantae</taxon>
        <taxon>Streptophyta</taxon>
        <taxon>Embryophyta</taxon>
        <taxon>Tracheophyta</taxon>
        <taxon>Spermatophyta</taxon>
        <taxon>Magnoliopsida</taxon>
        <taxon>Liliopsida</taxon>
        <taxon>Poales</taxon>
        <taxon>Poaceae</taxon>
        <taxon>PACMAD clade</taxon>
        <taxon>Panicoideae</taxon>
        <taxon>Panicodae</taxon>
        <taxon>Paniceae</taxon>
        <taxon>Panicinae</taxon>
        <taxon>Panicum</taxon>
        <taxon>Panicum sect. Hiantes</taxon>
    </lineage>
</organism>